<evidence type="ECO:0000313" key="2">
    <source>
        <dbReference type="Proteomes" id="UP000026962"/>
    </source>
</evidence>
<name>A0A0E0KQ93_ORYPU</name>
<protein>
    <submittedName>
        <fullName evidence="1">Uncharacterized protein</fullName>
    </submittedName>
</protein>
<dbReference type="Proteomes" id="UP000026962">
    <property type="component" value="Chromosome 4"/>
</dbReference>
<dbReference type="Gramene" id="OPUNC04G09780.2">
    <property type="protein sequence ID" value="OPUNC04G09780.2"/>
    <property type="gene ID" value="OPUNC04G09780"/>
</dbReference>
<reference evidence="1" key="1">
    <citation type="submission" date="2015-04" db="UniProtKB">
        <authorList>
            <consortium name="EnsemblPlants"/>
        </authorList>
    </citation>
    <scope>IDENTIFICATION</scope>
</reference>
<dbReference type="AlphaFoldDB" id="A0A0E0KQ93"/>
<proteinExistence type="predicted"/>
<dbReference type="HOGENOM" id="CLU_2296285_0_0_1"/>
<accession>A0A0E0KQ93</accession>
<reference evidence="1" key="2">
    <citation type="submission" date="2018-05" db="EMBL/GenBank/DDBJ databases">
        <title>OpunRS2 (Oryza punctata Reference Sequence Version 2).</title>
        <authorList>
            <person name="Zhang J."/>
            <person name="Kudrna D."/>
            <person name="Lee S."/>
            <person name="Talag J."/>
            <person name="Welchert J."/>
            <person name="Wing R.A."/>
        </authorList>
    </citation>
    <scope>NUCLEOTIDE SEQUENCE [LARGE SCALE GENOMIC DNA]</scope>
</reference>
<sequence>MAVSRRSRVEVREGHAAGHVTVAVSLGRRRRLGEPLLELGEQGLVLLVQQQRLLAQPLVLLHDVAVLQGAVVKMLLAAGELETRGERAQAAAPEKAGGSVK</sequence>
<keyword evidence="2" id="KW-1185">Reference proteome</keyword>
<dbReference type="EnsemblPlants" id="OPUNC04G09780.2">
    <property type="protein sequence ID" value="OPUNC04G09780.2"/>
    <property type="gene ID" value="OPUNC04G09780"/>
</dbReference>
<evidence type="ECO:0000313" key="1">
    <source>
        <dbReference type="EnsemblPlants" id="OPUNC04G09780.2"/>
    </source>
</evidence>
<organism evidence="1">
    <name type="scientific">Oryza punctata</name>
    <name type="common">Red rice</name>
    <dbReference type="NCBI Taxonomy" id="4537"/>
    <lineage>
        <taxon>Eukaryota</taxon>
        <taxon>Viridiplantae</taxon>
        <taxon>Streptophyta</taxon>
        <taxon>Embryophyta</taxon>
        <taxon>Tracheophyta</taxon>
        <taxon>Spermatophyta</taxon>
        <taxon>Magnoliopsida</taxon>
        <taxon>Liliopsida</taxon>
        <taxon>Poales</taxon>
        <taxon>Poaceae</taxon>
        <taxon>BOP clade</taxon>
        <taxon>Oryzoideae</taxon>
        <taxon>Oryzeae</taxon>
        <taxon>Oryzinae</taxon>
        <taxon>Oryza</taxon>
    </lineage>
</organism>